<dbReference type="InterPro" id="IPR050230">
    <property type="entry name" value="CALM/Myosin/TropC-like"/>
</dbReference>
<gene>
    <name evidence="4" type="ORF">TVAG_083810</name>
</gene>
<dbReference type="PANTHER" id="PTHR23048:SF0">
    <property type="entry name" value="CALMODULIN LIKE 3"/>
    <property type="match status" value="1"/>
</dbReference>
<dbReference type="Proteomes" id="UP000001542">
    <property type="component" value="Unassembled WGS sequence"/>
</dbReference>
<reference evidence="4" key="2">
    <citation type="journal article" date="2007" name="Science">
        <title>Draft genome sequence of the sexually transmitted pathogen Trichomonas vaginalis.</title>
        <authorList>
            <person name="Carlton J.M."/>
            <person name="Hirt R.P."/>
            <person name="Silva J.C."/>
            <person name="Delcher A.L."/>
            <person name="Schatz M."/>
            <person name="Zhao Q."/>
            <person name="Wortman J.R."/>
            <person name="Bidwell S.L."/>
            <person name="Alsmark U.C.M."/>
            <person name="Besteiro S."/>
            <person name="Sicheritz-Ponten T."/>
            <person name="Noel C.J."/>
            <person name="Dacks J.B."/>
            <person name="Foster P.G."/>
            <person name="Simillion C."/>
            <person name="Van de Peer Y."/>
            <person name="Miranda-Saavedra D."/>
            <person name="Barton G.J."/>
            <person name="Westrop G.D."/>
            <person name="Mueller S."/>
            <person name="Dessi D."/>
            <person name="Fiori P.L."/>
            <person name="Ren Q."/>
            <person name="Paulsen I."/>
            <person name="Zhang H."/>
            <person name="Bastida-Corcuera F.D."/>
            <person name="Simoes-Barbosa A."/>
            <person name="Brown M.T."/>
            <person name="Hayes R.D."/>
            <person name="Mukherjee M."/>
            <person name="Okumura C.Y."/>
            <person name="Schneider R."/>
            <person name="Smith A.J."/>
            <person name="Vanacova S."/>
            <person name="Villalvazo M."/>
            <person name="Haas B.J."/>
            <person name="Pertea M."/>
            <person name="Feldblyum T.V."/>
            <person name="Utterback T.R."/>
            <person name="Shu C.L."/>
            <person name="Osoegawa K."/>
            <person name="de Jong P.J."/>
            <person name="Hrdy I."/>
            <person name="Horvathova L."/>
            <person name="Zubacova Z."/>
            <person name="Dolezal P."/>
            <person name="Malik S.B."/>
            <person name="Logsdon J.M. Jr."/>
            <person name="Henze K."/>
            <person name="Gupta A."/>
            <person name="Wang C.C."/>
            <person name="Dunne R.L."/>
            <person name="Upcroft J.A."/>
            <person name="Upcroft P."/>
            <person name="White O."/>
            <person name="Salzberg S.L."/>
            <person name="Tang P."/>
            <person name="Chiu C.-H."/>
            <person name="Lee Y.-S."/>
            <person name="Embley T.M."/>
            <person name="Coombs G.H."/>
            <person name="Mottram J.C."/>
            <person name="Tachezy J."/>
            <person name="Fraser-Liggett C.M."/>
            <person name="Johnson P.J."/>
        </authorList>
    </citation>
    <scope>NUCLEOTIDE SEQUENCE [LARGE SCALE GENOMIC DNA]</scope>
    <source>
        <strain evidence="4">G3</strain>
    </source>
</reference>
<dbReference type="FunFam" id="1.10.238.10:FF:000400">
    <property type="entry name" value="EF hand family protein"/>
    <property type="match status" value="1"/>
</dbReference>
<evidence type="ECO:0000256" key="2">
    <source>
        <dbReference type="ARBA" id="ARBA00022837"/>
    </source>
</evidence>
<dbReference type="RefSeq" id="XP_001579511.1">
    <property type="nucleotide sequence ID" value="XM_001579461.1"/>
</dbReference>
<dbReference type="Pfam" id="PF13499">
    <property type="entry name" value="EF-hand_7"/>
    <property type="match status" value="1"/>
</dbReference>
<dbReference type="InterPro" id="IPR011992">
    <property type="entry name" value="EF-hand-dom_pair"/>
</dbReference>
<dbReference type="STRING" id="5722.A2DMA5"/>
<reference evidence="4" key="1">
    <citation type="submission" date="2006-10" db="EMBL/GenBank/DDBJ databases">
        <authorList>
            <person name="Amadeo P."/>
            <person name="Zhao Q."/>
            <person name="Wortman J."/>
            <person name="Fraser-Liggett C."/>
            <person name="Carlton J."/>
        </authorList>
    </citation>
    <scope>NUCLEOTIDE SEQUENCE</scope>
    <source>
        <strain evidence="4">G3</strain>
    </source>
</reference>
<dbReference type="CDD" id="cd00051">
    <property type="entry name" value="EFh"/>
    <property type="match status" value="1"/>
</dbReference>
<keyword evidence="5" id="KW-1185">Reference proteome</keyword>
<dbReference type="InterPro" id="IPR018247">
    <property type="entry name" value="EF_Hand_1_Ca_BS"/>
</dbReference>
<proteinExistence type="predicted"/>
<evidence type="ECO:0000259" key="3">
    <source>
        <dbReference type="PROSITE" id="PS50222"/>
    </source>
</evidence>
<dbReference type="eggNOG" id="KOG0027">
    <property type="taxonomic scope" value="Eukaryota"/>
</dbReference>
<dbReference type="Gene3D" id="1.10.238.10">
    <property type="entry name" value="EF-hand"/>
    <property type="match status" value="1"/>
</dbReference>
<evidence type="ECO:0000313" key="4">
    <source>
        <dbReference type="EMBL" id="EAY18525.1"/>
    </source>
</evidence>
<dbReference type="KEGG" id="tva:5464035"/>
<dbReference type="InterPro" id="IPR002048">
    <property type="entry name" value="EF_hand_dom"/>
</dbReference>
<evidence type="ECO:0000313" key="5">
    <source>
        <dbReference type="Proteomes" id="UP000001542"/>
    </source>
</evidence>
<accession>A2DMA5</accession>
<dbReference type="SMART" id="SM00054">
    <property type="entry name" value="EFh"/>
    <property type="match status" value="2"/>
</dbReference>
<evidence type="ECO:0000256" key="1">
    <source>
        <dbReference type="ARBA" id="ARBA00022737"/>
    </source>
</evidence>
<keyword evidence="2" id="KW-0106">Calcium</keyword>
<dbReference type="AlphaFoldDB" id="A2DMA5"/>
<sequence>MSFQGIVTPEQMESLQNAFDTFDSNSDNCLEPNELESALRALGFNPKKEEIQDMIEDTGNTPIDMKAFVYIVYHHSRNVDVEKELIDSFRVFDKEGTSKLPESKIREILKNIRKPLTDDEISEILNRAQSQNGYVNYVSFVHEMMNL</sequence>
<dbReference type="VEuPathDB" id="TrichDB:TVAGG3_0983490"/>
<dbReference type="SUPFAM" id="SSF47473">
    <property type="entry name" value="EF-hand"/>
    <property type="match status" value="1"/>
</dbReference>
<name>A2DMA5_TRIV3</name>
<keyword evidence="1" id="KW-0677">Repeat</keyword>
<dbReference type="EMBL" id="DS113218">
    <property type="protein sequence ID" value="EAY18525.1"/>
    <property type="molecule type" value="Genomic_DNA"/>
</dbReference>
<dbReference type="OrthoDB" id="26525at2759"/>
<dbReference type="GO" id="GO:0005509">
    <property type="term" value="F:calcium ion binding"/>
    <property type="evidence" value="ECO:0007669"/>
    <property type="project" value="InterPro"/>
</dbReference>
<dbReference type="InParanoid" id="A2DMA5"/>
<dbReference type="SMR" id="A2DMA5"/>
<dbReference type="PROSITE" id="PS50222">
    <property type="entry name" value="EF_HAND_2"/>
    <property type="match status" value="1"/>
</dbReference>
<dbReference type="PANTHER" id="PTHR23048">
    <property type="entry name" value="MYOSIN LIGHT CHAIN 1, 3"/>
    <property type="match status" value="1"/>
</dbReference>
<dbReference type="VEuPathDB" id="TrichDB:TVAG_083810"/>
<organism evidence="4 5">
    <name type="scientific">Trichomonas vaginalis (strain ATCC PRA-98 / G3)</name>
    <dbReference type="NCBI Taxonomy" id="412133"/>
    <lineage>
        <taxon>Eukaryota</taxon>
        <taxon>Metamonada</taxon>
        <taxon>Parabasalia</taxon>
        <taxon>Trichomonadida</taxon>
        <taxon>Trichomonadidae</taxon>
        <taxon>Trichomonas</taxon>
    </lineage>
</organism>
<protein>
    <submittedName>
        <fullName evidence="4">EF hand family protein</fullName>
    </submittedName>
</protein>
<dbReference type="PROSITE" id="PS00018">
    <property type="entry name" value="EF_HAND_1"/>
    <property type="match status" value="1"/>
</dbReference>
<feature type="domain" description="EF-hand" evidence="3">
    <location>
        <begin position="10"/>
        <end position="45"/>
    </location>
</feature>